<evidence type="ECO:0000256" key="3">
    <source>
        <dbReference type="ARBA" id="ARBA00022617"/>
    </source>
</evidence>
<feature type="chain" id="PRO_5040339078" evidence="8">
    <location>
        <begin position="20"/>
        <end position="274"/>
    </location>
</feature>
<evidence type="ECO:0000313" key="10">
    <source>
        <dbReference type="EMBL" id="KAF3765124.1"/>
    </source>
</evidence>
<organism evidence="10 11">
    <name type="scientific">Cryphonectria parasitica (strain ATCC 38755 / EP155)</name>
    <dbReference type="NCBI Taxonomy" id="660469"/>
    <lineage>
        <taxon>Eukaryota</taxon>
        <taxon>Fungi</taxon>
        <taxon>Dikarya</taxon>
        <taxon>Ascomycota</taxon>
        <taxon>Pezizomycotina</taxon>
        <taxon>Sordariomycetes</taxon>
        <taxon>Sordariomycetidae</taxon>
        <taxon>Diaporthales</taxon>
        <taxon>Cryphonectriaceae</taxon>
        <taxon>Cryphonectria-Endothia species complex</taxon>
        <taxon>Cryphonectria</taxon>
    </lineage>
</organism>
<gene>
    <name evidence="10" type="ORF">M406DRAFT_259373</name>
</gene>
<keyword evidence="6" id="KW-0408">Iron</keyword>
<keyword evidence="3" id="KW-0349">Heme</keyword>
<sequence length="274" mass="30192">MKNTLLLFSLGVGSVCSYAIESRQGSDDTWAPGGPDDDRGPCPMMNTLANHGFLPHNGRNLTEDAVVAGLKNGLNFAESLGQVMFQAAIGINPEPNATYFTLDMLNAHNVLEHDASMSRHDYYFGNNHVFNESIFDLTIQYWTEEILDSNQLAMGKLARQVQSKAFNPTYTFTSTTESFSLGEVSAPVIAFGDLATSTVNRTLVEYFFRNERLPTELGWTKKVDEVTLDNITAQTQAIADAATLLTSSNTTTTTRRSWVSPRDLHGGALFPYNK</sequence>
<evidence type="ECO:0000256" key="2">
    <source>
        <dbReference type="ARBA" id="ARBA00022559"/>
    </source>
</evidence>
<feature type="domain" description="Heme haloperoxidase family profile" evidence="9">
    <location>
        <begin position="26"/>
        <end position="233"/>
    </location>
</feature>
<reference evidence="10" key="1">
    <citation type="journal article" date="2020" name="Phytopathology">
        <title>Genome sequence of the chestnut blight fungus Cryphonectria parasitica EP155: A fundamental resource for an archetypical invasive plant pathogen.</title>
        <authorList>
            <person name="Crouch J.A."/>
            <person name="Dawe A."/>
            <person name="Aerts A."/>
            <person name="Barry K."/>
            <person name="Churchill A.C.L."/>
            <person name="Grimwood J."/>
            <person name="Hillman B."/>
            <person name="Milgroom M.G."/>
            <person name="Pangilinan J."/>
            <person name="Smith M."/>
            <person name="Salamov A."/>
            <person name="Schmutz J."/>
            <person name="Yadav J."/>
            <person name="Grigoriev I.V."/>
            <person name="Nuss D."/>
        </authorList>
    </citation>
    <scope>NUCLEOTIDE SEQUENCE</scope>
    <source>
        <strain evidence="10">EP155</strain>
    </source>
</reference>
<evidence type="ECO:0000256" key="6">
    <source>
        <dbReference type="ARBA" id="ARBA00023004"/>
    </source>
</evidence>
<dbReference type="RefSeq" id="XP_040776085.1">
    <property type="nucleotide sequence ID" value="XM_040917289.1"/>
</dbReference>
<dbReference type="PANTHER" id="PTHR33577:SF7">
    <property type="entry name" value="HEME HALOPEROXIDASE FAMILY PROFILE DOMAIN-CONTAINING PROTEIN"/>
    <property type="match status" value="1"/>
</dbReference>
<keyword evidence="2" id="KW-0575">Peroxidase</keyword>
<keyword evidence="8" id="KW-0732">Signal</keyword>
<dbReference type="OrthoDB" id="407298at2759"/>
<evidence type="ECO:0000313" key="11">
    <source>
        <dbReference type="Proteomes" id="UP000803844"/>
    </source>
</evidence>
<dbReference type="SUPFAM" id="SSF47571">
    <property type="entry name" value="Cloroperoxidase"/>
    <property type="match status" value="1"/>
</dbReference>
<dbReference type="EMBL" id="MU032348">
    <property type="protein sequence ID" value="KAF3765124.1"/>
    <property type="molecule type" value="Genomic_DNA"/>
</dbReference>
<name>A0A9P5CN65_CRYP1</name>
<evidence type="ECO:0000256" key="8">
    <source>
        <dbReference type="SAM" id="SignalP"/>
    </source>
</evidence>
<protein>
    <submittedName>
        <fullName evidence="10">Cloroperoxidase</fullName>
    </submittedName>
</protein>
<dbReference type="Gene3D" id="1.10.489.10">
    <property type="entry name" value="Chloroperoxidase-like"/>
    <property type="match status" value="1"/>
</dbReference>
<dbReference type="PROSITE" id="PS51405">
    <property type="entry name" value="HEME_HALOPEROXIDASE"/>
    <property type="match status" value="1"/>
</dbReference>
<dbReference type="Pfam" id="PF01328">
    <property type="entry name" value="Peroxidase_2"/>
    <property type="match status" value="1"/>
</dbReference>
<dbReference type="GO" id="GO:0004601">
    <property type="term" value="F:peroxidase activity"/>
    <property type="evidence" value="ECO:0007669"/>
    <property type="project" value="UniProtKB-KW"/>
</dbReference>
<dbReference type="PANTHER" id="PTHR33577">
    <property type="entry name" value="STERIGMATOCYSTIN BIOSYNTHESIS PEROXIDASE STCC-RELATED"/>
    <property type="match status" value="1"/>
</dbReference>
<comment type="similarity">
    <text evidence="7">Belongs to the chloroperoxidase family.</text>
</comment>
<evidence type="ECO:0000256" key="5">
    <source>
        <dbReference type="ARBA" id="ARBA00023002"/>
    </source>
</evidence>
<comment type="caution">
    <text evidence="10">The sequence shown here is derived from an EMBL/GenBank/DDBJ whole genome shotgun (WGS) entry which is preliminary data.</text>
</comment>
<dbReference type="AlphaFoldDB" id="A0A9P5CN65"/>
<evidence type="ECO:0000259" key="9">
    <source>
        <dbReference type="PROSITE" id="PS51405"/>
    </source>
</evidence>
<comment type="cofactor">
    <cofactor evidence="1">
        <name>heme b</name>
        <dbReference type="ChEBI" id="CHEBI:60344"/>
    </cofactor>
</comment>
<dbReference type="GO" id="GO:0046872">
    <property type="term" value="F:metal ion binding"/>
    <property type="evidence" value="ECO:0007669"/>
    <property type="project" value="UniProtKB-KW"/>
</dbReference>
<keyword evidence="4" id="KW-0479">Metal-binding</keyword>
<evidence type="ECO:0000256" key="1">
    <source>
        <dbReference type="ARBA" id="ARBA00001970"/>
    </source>
</evidence>
<evidence type="ECO:0000256" key="7">
    <source>
        <dbReference type="ARBA" id="ARBA00025795"/>
    </source>
</evidence>
<evidence type="ECO:0000256" key="4">
    <source>
        <dbReference type="ARBA" id="ARBA00022723"/>
    </source>
</evidence>
<dbReference type="GeneID" id="63834418"/>
<keyword evidence="5" id="KW-0560">Oxidoreductase</keyword>
<dbReference type="InterPro" id="IPR036851">
    <property type="entry name" value="Chloroperoxidase-like_sf"/>
</dbReference>
<proteinExistence type="inferred from homology"/>
<accession>A0A9P5CN65</accession>
<keyword evidence="11" id="KW-1185">Reference proteome</keyword>
<dbReference type="InterPro" id="IPR000028">
    <property type="entry name" value="Chloroperoxidase"/>
</dbReference>
<feature type="signal peptide" evidence="8">
    <location>
        <begin position="1"/>
        <end position="19"/>
    </location>
</feature>
<dbReference type="Proteomes" id="UP000803844">
    <property type="component" value="Unassembled WGS sequence"/>
</dbReference>